<keyword evidence="5 6" id="KW-0648">Protein biosynthesis</keyword>
<evidence type="ECO:0000256" key="2">
    <source>
        <dbReference type="ARBA" id="ARBA00022540"/>
    </source>
</evidence>
<dbReference type="GO" id="GO:0016281">
    <property type="term" value="C:eukaryotic translation initiation factor 4F complex"/>
    <property type="evidence" value="ECO:0007669"/>
    <property type="project" value="TreeGrafter"/>
</dbReference>
<dbReference type="InterPro" id="IPR023398">
    <property type="entry name" value="TIF_eIF4e-like"/>
</dbReference>
<evidence type="ECO:0000256" key="4">
    <source>
        <dbReference type="ARBA" id="ARBA00022884"/>
    </source>
</evidence>
<keyword evidence="3" id="KW-0810">Translation regulation</keyword>
<evidence type="ECO:0000256" key="3">
    <source>
        <dbReference type="ARBA" id="ARBA00022845"/>
    </source>
</evidence>
<keyword evidence="4 6" id="KW-0694">RNA-binding</keyword>
<evidence type="ECO:0000313" key="8">
    <source>
        <dbReference type="EMBL" id="LAC25976.1"/>
    </source>
</evidence>
<reference evidence="8" key="1">
    <citation type="submission" date="2017-11" db="EMBL/GenBank/DDBJ databases">
        <title>The sensing device of the deep-sea amphipod.</title>
        <authorList>
            <person name="Kobayashi H."/>
            <person name="Nagahama T."/>
            <person name="Arai W."/>
            <person name="Sasagawa Y."/>
            <person name="Umeda M."/>
            <person name="Hayashi T."/>
            <person name="Nikaido I."/>
            <person name="Watanabe H."/>
            <person name="Oguri K."/>
            <person name="Kitazato H."/>
            <person name="Fujioka K."/>
            <person name="Kido Y."/>
            <person name="Takami H."/>
        </authorList>
    </citation>
    <scope>NUCLEOTIDE SEQUENCE</scope>
    <source>
        <tissue evidence="8">Whole body</tissue>
    </source>
</reference>
<feature type="region of interest" description="Disordered" evidence="7">
    <location>
        <begin position="1"/>
        <end position="33"/>
    </location>
</feature>
<dbReference type="AlphaFoldDB" id="A0A6A7G4Y5"/>
<sequence length="218" mass="25108">MSDETKAKDVESVVEETASAGEESPKKSDPAPPLHALQHKWVFWFDQPKKKQRAGMLSLKEWNASLEQVYEFDTVEDFWCLFNNLLPASMIDRGASYSLFKSGVRPEWEDSANDGGGRWFFTLKEKDREQTDEFWLYLVLGLIGDIIDVKDDICGAVISPRERELRVSLWTKTASNEATQMEIGHNIRRVLKFPGRVGLNYRTHDNDSRSRRNNVFTC</sequence>
<dbReference type="EMBL" id="IACT01006854">
    <property type="protein sequence ID" value="LAC25976.1"/>
    <property type="molecule type" value="mRNA"/>
</dbReference>
<evidence type="ECO:0000256" key="5">
    <source>
        <dbReference type="ARBA" id="ARBA00022917"/>
    </source>
</evidence>
<feature type="compositionally biased region" description="Basic and acidic residues" evidence="7">
    <location>
        <begin position="1"/>
        <end position="11"/>
    </location>
</feature>
<accession>A0A6A7G4Y5</accession>
<evidence type="ECO:0000256" key="1">
    <source>
        <dbReference type="ARBA" id="ARBA00009860"/>
    </source>
</evidence>
<name>A0A6A7G4Y5_9CRUS</name>
<dbReference type="Pfam" id="PF01652">
    <property type="entry name" value="IF4E"/>
    <property type="match status" value="1"/>
</dbReference>
<evidence type="ECO:0000256" key="7">
    <source>
        <dbReference type="SAM" id="MobiDB-lite"/>
    </source>
</evidence>
<dbReference type="InterPro" id="IPR001040">
    <property type="entry name" value="TIF_eIF_4E"/>
</dbReference>
<dbReference type="GO" id="GO:0003743">
    <property type="term" value="F:translation initiation factor activity"/>
    <property type="evidence" value="ECO:0007669"/>
    <property type="project" value="UniProtKB-KW"/>
</dbReference>
<dbReference type="GO" id="GO:0000340">
    <property type="term" value="F:RNA 7-methylguanosine cap binding"/>
    <property type="evidence" value="ECO:0007669"/>
    <property type="project" value="TreeGrafter"/>
</dbReference>
<evidence type="ECO:0000256" key="6">
    <source>
        <dbReference type="RuleBase" id="RU004374"/>
    </source>
</evidence>
<dbReference type="Gene3D" id="3.30.760.10">
    <property type="entry name" value="RNA Cap, Translation Initiation Factor Eif4e"/>
    <property type="match status" value="1"/>
</dbReference>
<dbReference type="GO" id="GO:0006417">
    <property type="term" value="P:regulation of translation"/>
    <property type="evidence" value="ECO:0007669"/>
    <property type="project" value="UniProtKB-KW"/>
</dbReference>
<keyword evidence="2 6" id="KW-0396">Initiation factor</keyword>
<protein>
    <submittedName>
        <fullName evidence="8">Eukaryotic initiation factor 4E</fullName>
    </submittedName>
</protein>
<comment type="similarity">
    <text evidence="1 6">Belongs to the eukaryotic initiation factor 4E family.</text>
</comment>
<dbReference type="SUPFAM" id="SSF55418">
    <property type="entry name" value="eIF4e-like"/>
    <property type="match status" value="1"/>
</dbReference>
<organism evidence="8">
    <name type="scientific">Hirondellea gigas</name>
    <dbReference type="NCBI Taxonomy" id="1518452"/>
    <lineage>
        <taxon>Eukaryota</taxon>
        <taxon>Metazoa</taxon>
        <taxon>Ecdysozoa</taxon>
        <taxon>Arthropoda</taxon>
        <taxon>Crustacea</taxon>
        <taxon>Multicrustacea</taxon>
        <taxon>Malacostraca</taxon>
        <taxon>Eumalacostraca</taxon>
        <taxon>Peracarida</taxon>
        <taxon>Amphipoda</taxon>
        <taxon>Amphilochidea</taxon>
        <taxon>Lysianassida</taxon>
        <taxon>Lysianassidira</taxon>
        <taxon>Lysianassoidea</taxon>
        <taxon>Lysianassidae</taxon>
        <taxon>Hirondellea</taxon>
    </lineage>
</organism>
<dbReference type="PANTHER" id="PTHR11960">
    <property type="entry name" value="EUKARYOTIC TRANSLATION INITIATION FACTOR 4E RELATED"/>
    <property type="match status" value="1"/>
</dbReference>
<dbReference type="PANTHER" id="PTHR11960:SF8">
    <property type="entry name" value="EUKARYOTIC TRANSLATION INITIATION FACTOR 4E1-RELATED"/>
    <property type="match status" value="1"/>
</dbReference>
<proteinExistence type="evidence at transcript level"/>